<feature type="compositionally biased region" description="Low complexity" evidence="1">
    <location>
        <begin position="443"/>
        <end position="453"/>
    </location>
</feature>
<accession>A0A0C2YDE1</accession>
<gene>
    <name evidence="2" type="ORF">M413DRAFT_210485</name>
</gene>
<feature type="compositionally biased region" description="Basic and acidic residues" evidence="1">
    <location>
        <begin position="520"/>
        <end position="530"/>
    </location>
</feature>
<reference evidence="2 3" key="1">
    <citation type="submission" date="2014-04" db="EMBL/GenBank/DDBJ databases">
        <authorList>
            <consortium name="DOE Joint Genome Institute"/>
            <person name="Kuo A."/>
            <person name="Gay G."/>
            <person name="Dore J."/>
            <person name="Kohler A."/>
            <person name="Nagy L.G."/>
            <person name="Floudas D."/>
            <person name="Copeland A."/>
            <person name="Barry K.W."/>
            <person name="Cichocki N."/>
            <person name="Veneault-Fourrey C."/>
            <person name="LaButti K."/>
            <person name="Lindquist E.A."/>
            <person name="Lipzen A."/>
            <person name="Lundell T."/>
            <person name="Morin E."/>
            <person name="Murat C."/>
            <person name="Sun H."/>
            <person name="Tunlid A."/>
            <person name="Henrissat B."/>
            <person name="Grigoriev I.V."/>
            <person name="Hibbett D.S."/>
            <person name="Martin F."/>
            <person name="Nordberg H.P."/>
            <person name="Cantor M.N."/>
            <person name="Hua S.X."/>
        </authorList>
    </citation>
    <scope>NUCLEOTIDE SEQUENCE [LARGE SCALE GENOMIC DNA]</scope>
    <source>
        <strain evidence="3">h7</strain>
    </source>
</reference>
<feature type="region of interest" description="Disordered" evidence="1">
    <location>
        <begin position="440"/>
        <end position="459"/>
    </location>
</feature>
<proteinExistence type="predicted"/>
<feature type="region of interest" description="Disordered" evidence="1">
    <location>
        <begin position="123"/>
        <end position="148"/>
    </location>
</feature>
<evidence type="ECO:0000313" key="2">
    <source>
        <dbReference type="EMBL" id="KIM47823.1"/>
    </source>
</evidence>
<evidence type="ECO:0000313" key="3">
    <source>
        <dbReference type="Proteomes" id="UP000053424"/>
    </source>
</evidence>
<organism evidence="2 3">
    <name type="scientific">Hebeloma cylindrosporum</name>
    <dbReference type="NCBI Taxonomy" id="76867"/>
    <lineage>
        <taxon>Eukaryota</taxon>
        <taxon>Fungi</taxon>
        <taxon>Dikarya</taxon>
        <taxon>Basidiomycota</taxon>
        <taxon>Agaricomycotina</taxon>
        <taxon>Agaricomycetes</taxon>
        <taxon>Agaricomycetidae</taxon>
        <taxon>Agaricales</taxon>
        <taxon>Agaricineae</taxon>
        <taxon>Hymenogastraceae</taxon>
        <taxon>Hebeloma</taxon>
    </lineage>
</organism>
<feature type="compositionally biased region" description="Polar residues" evidence="1">
    <location>
        <begin position="557"/>
        <end position="575"/>
    </location>
</feature>
<evidence type="ECO:0000256" key="1">
    <source>
        <dbReference type="SAM" id="MobiDB-lite"/>
    </source>
</evidence>
<name>A0A0C2YDE1_HEBCY</name>
<dbReference type="STRING" id="686832.A0A0C2YDE1"/>
<dbReference type="Proteomes" id="UP000053424">
    <property type="component" value="Unassembled WGS sequence"/>
</dbReference>
<dbReference type="OrthoDB" id="3266894at2759"/>
<feature type="region of interest" description="Disordered" evidence="1">
    <location>
        <begin position="405"/>
        <end position="424"/>
    </location>
</feature>
<feature type="region of interest" description="Disordered" evidence="1">
    <location>
        <begin position="505"/>
        <end position="575"/>
    </location>
</feature>
<protein>
    <submittedName>
        <fullName evidence="2">Uncharacterized protein</fullName>
    </submittedName>
</protein>
<dbReference type="EMBL" id="KN831769">
    <property type="protein sequence ID" value="KIM47823.1"/>
    <property type="molecule type" value="Genomic_DNA"/>
</dbReference>
<feature type="region of interest" description="Disordered" evidence="1">
    <location>
        <begin position="255"/>
        <end position="288"/>
    </location>
</feature>
<keyword evidence="3" id="KW-1185">Reference proteome</keyword>
<reference evidence="3" key="2">
    <citation type="submission" date="2015-01" db="EMBL/GenBank/DDBJ databases">
        <title>Evolutionary Origins and Diversification of the Mycorrhizal Mutualists.</title>
        <authorList>
            <consortium name="DOE Joint Genome Institute"/>
            <consortium name="Mycorrhizal Genomics Consortium"/>
            <person name="Kohler A."/>
            <person name="Kuo A."/>
            <person name="Nagy L.G."/>
            <person name="Floudas D."/>
            <person name="Copeland A."/>
            <person name="Barry K.W."/>
            <person name="Cichocki N."/>
            <person name="Veneault-Fourrey C."/>
            <person name="LaButti K."/>
            <person name="Lindquist E.A."/>
            <person name="Lipzen A."/>
            <person name="Lundell T."/>
            <person name="Morin E."/>
            <person name="Murat C."/>
            <person name="Riley R."/>
            <person name="Ohm R."/>
            <person name="Sun H."/>
            <person name="Tunlid A."/>
            <person name="Henrissat B."/>
            <person name="Grigoriev I.V."/>
            <person name="Hibbett D.S."/>
            <person name="Martin F."/>
        </authorList>
    </citation>
    <scope>NUCLEOTIDE SEQUENCE [LARGE SCALE GENOMIC DNA]</scope>
    <source>
        <strain evidence="3">h7</strain>
    </source>
</reference>
<feature type="compositionally biased region" description="Low complexity" evidence="1">
    <location>
        <begin position="131"/>
        <end position="145"/>
    </location>
</feature>
<feature type="compositionally biased region" description="Low complexity" evidence="1">
    <location>
        <begin position="275"/>
        <end position="288"/>
    </location>
</feature>
<feature type="region of interest" description="Disordered" evidence="1">
    <location>
        <begin position="614"/>
        <end position="659"/>
    </location>
</feature>
<dbReference type="HOGENOM" id="CLU_364821_0_0_1"/>
<dbReference type="AlphaFoldDB" id="A0A0C2YDE1"/>
<sequence>MTKQGLNKLERWNSISVKTPMEPHRPRPSILSLFDPLSNKENDFVGETSFFHSSDTRNEPQQRVHIPRHRLIDVGDMTLDAPDMHDLFIDQDDLEHEINQSVAEEEDDNETLTFKDMAKAATPKWSGRHVTSFTTPKSSPTPRTPLVEIHPKDEATPMARKKPFRRPIQVESKNSGVEATLAVTHQPNSPEPPEISESTAIRNISTPIIEISTDETTPEGKSSMEGLGSSVCTLNLPTPSDALIADTSIPHLVSLPSPHASTNTLLPPPTHTRLRPTSNSRASPSSRYSVDLQSSFQLHLSSSESTFDLLNEKISFFSSKDDNDSFLNNLENDDSFGDADFVPTKPTEKRVISRKASPTQEALLEVQENAPEDFPTDHLNMQRAHGVIQHAPQPTIHSTENVPLSSVTNGALDSGQGGSRFPSHGARVVQSIPSAELKEPNILSTPNSSSSLQPPLPPVPALRIVKRSRLIPRMSTSTTGGHNSRRTSSVPAVPTAIIPISRSTMRQSPPELGSRLIGKKSLDVPKEAKGTDPMSSFSNGPVPGNGPRRVLMPEGPKSSSISNTRAVDQARSFSTVSGPRRVAVAKPTNSVVERAPRSTKPVVQATSGLKQPGRYATVGATSIPKPVSREAGSRLPGPQGGKQRLGVVPGLQGLARRFT</sequence>